<comment type="caution">
    <text evidence="3">The sequence shown here is derived from an EMBL/GenBank/DDBJ whole genome shotgun (WGS) entry which is preliminary data.</text>
</comment>
<dbReference type="InterPro" id="IPR007110">
    <property type="entry name" value="Ig-like_dom"/>
</dbReference>
<keyword evidence="1" id="KW-0732">Signal</keyword>
<feature type="signal peptide" evidence="1">
    <location>
        <begin position="1"/>
        <end position="28"/>
    </location>
</feature>
<sequence>MKKNIYRSILAFFFAFCCFSILCNSVSAQSVTTNVTNSTCPNSASITASTSGLASPVSYQLLRGTTVIRPLGGSGWTSGNVFTDLPADTYTVKARGNNDDATIITSAPVTITETYTPITASVSPVTVKNCSGTTGTLTVAASGGSGNLSYGITPVGQNTAPATFQSSAAFSGLTAGSYKFWVKDNNCVTATIINTTGSYTVNATTPAASLNSDYAYLVLQNTSTASGGYRIKAYDFYTGNYVSLPVADRQFYTVEVKNVTTGVTFPAQSYTTFNSAGYYNLPIGSVTQGDQLTYTVRNICDGTSKTFPVFQKGPDVIPFATCGSAQAEIRIMTVSLVSVAAKVYFVDHGGTVPLNPENTKVVTVNDQNDGPIYVNFTPNTKVDWYVVDHDGKIWPGGTLDFTVDLTAGNTKAAFKYSIANRCVRAQAQMLITLPGVPQQVTGMTYEVIGSTSSVPIGKTGRLVPGPYNQDYFLEYTTGNTNWPTGEYKIKLHNNNAGGCYDNFILDVSAYGYDANITGLTKTATCGSFNFTVNGTFTNPTDFELVVLTGPGSTVGTTRNVNANGTTQSFTNMPYGDYTLSLRVKGETCILITLPTISFTASSSIDFDAINSGGFACGPGGKGDLVVTASTVIVGATLQYSIDNGGTWQSSNIFPNTPTGTYPIKIRETACGTETTQNVSVIQIILATINNNPVSESVCMGGNAVLNINAIGGTLYTWTYPDGSTHRGKVQNLTNVTTAMAGVYSVVVTTPSCTSPAQTVTLKVLTKPTVNGVSAQTACNGELMAIPFTGTQSLEYTNSTTSTPVTTIYNWTNDNPAIGLAAIGTGDISFTAINTSNSPIVANITVIPSTGIGCPGTPQTFQITVNPNVAKPTITGPTTFCTASGATLTSSASIANQWYKDGVVIAGATAQNYLVLAAGSYTVAISGNGSCSAPSDPVVLTESPCKITATKTIVGNPATVKPNDVLTYN</sequence>
<gene>
    <name evidence="3" type="ORF">ACFOWA_10255</name>
</gene>
<proteinExistence type="predicted"/>
<evidence type="ECO:0000313" key="4">
    <source>
        <dbReference type="Proteomes" id="UP001595789"/>
    </source>
</evidence>
<evidence type="ECO:0000313" key="3">
    <source>
        <dbReference type="EMBL" id="MFC4211566.1"/>
    </source>
</evidence>
<organism evidence="3 4">
    <name type="scientific">Pedobacter lithocola</name>
    <dbReference type="NCBI Taxonomy" id="1908239"/>
    <lineage>
        <taxon>Bacteria</taxon>
        <taxon>Pseudomonadati</taxon>
        <taxon>Bacteroidota</taxon>
        <taxon>Sphingobacteriia</taxon>
        <taxon>Sphingobacteriales</taxon>
        <taxon>Sphingobacteriaceae</taxon>
        <taxon>Pedobacter</taxon>
    </lineage>
</organism>
<dbReference type="PROSITE" id="PS50835">
    <property type="entry name" value="IG_LIKE"/>
    <property type="match status" value="1"/>
</dbReference>
<dbReference type="EMBL" id="JBHSBW010000011">
    <property type="protein sequence ID" value="MFC4211566.1"/>
    <property type="molecule type" value="Genomic_DNA"/>
</dbReference>
<feature type="non-terminal residue" evidence="3">
    <location>
        <position position="968"/>
    </location>
</feature>
<keyword evidence="4" id="KW-1185">Reference proteome</keyword>
<reference evidence="4" key="1">
    <citation type="journal article" date="2019" name="Int. J. Syst. Evol. Microbiol.">
        <title>The Global Catalogue of Microorganisms (GCM) 10K type strain sequencing project: providing services to taxonomists for standard genome sequencing and annotation.</title>
        <authorList>
            <consortium name="The Broad Institute Genomics Platform"/>
            <consortium name="The Broad Institute Genome Sequencing Center for Infectious Disease"/>
            <person name="Wu L."/>
            <person name="Ma J."/>
        </authorList>
    </citation>
    <scope>NUCLEOTIDE SEQUENCE [LARGE SCALE GENOMIC DNA]</scope>
    <source>
        <strain evidence="4">CCM 8691</strain>
    </source>
</reference>
<evidence type="ECO:0000256" key="1">
    <source>
        <dbReference type="SAM" id="SignalP"/>
    </source>
</evidence>
<name>A0ABV8PB69_9SPHI</name>
<feature type="domain" description="Ig-like" evidence="2">
    <location>
        <begin position="857"/>
        <end position="940"/>
    </location>
</feature>
<evidence type="ECO:0000259" key="2">
    <source>
        <dbReference type="PROSITE" id="PS50835"/>
    </source>
</evidence>
<feature type="chain" id="PRO_5047460460" description="Ig-like domain-containing protein" evidence="1">
    <location>
        <begin position="29"/>
        <end position="968"/>
    </location>
</feature>
<protein>
    <recommendedName>
        <fullName evidence="2">Ig-like domain-containing protein</fullName>
    </recommendedName>
</protein>
<dbReference type="Gene3D" id="2.60.40.10">
    <property type="entry name" value="Immunoglobulins"/>
    <property type="match status" value="1"/>
</dbReference>
<dbReference type="InterPro" id="IPR013783">
    <property type="entry name" value="Ig-like_fold"/>
</dbReference>
<dbReference type="Proteomes" id="UP001595789">
    <property type="component" value="Unassembled WGS sequence"/>
</dbReference>
<accession>A0ABV8PB69</accession>